<evidence type="ECO:0000256" key="1">
    <source>
        <dbReference type="ARBA" id="ARBA00010333"/>
    </source>
</evidence>
<dbReference type="PANTHER" id="PTHR35936:SF6">
    <property type="entry name" value="AMINO ACID ABC TRANSPORTER SUBSTRATE-BINDING PAAT FAMILY PROTEIN"/>
    <property type="match status" value="1"/>
</dbReference>
<dbReference type="PANTHER" id="PTHR35936">
    <property type="entry name" value="MEMBRANE-BOUND LYTIC MUREIN TRANSGLYCOSYLASE F"/>
    <property type="match status" value="1"/>
</dbReference>
<comment type="caution">
    <text evidence="4">The sequence shown here is derived from an EMBL/GenBank/DDBJ whole genome shotgun (WGS) entry which is preliminary data.</text>
</comment>
<proteinExistence type="inferred from homology"/>
<dbReference type="EMBL" id="PNRG01000001">
    <property type="protein sequence ID" value="PMR82778.1"/>
    <property type="molecule type" value="Genomic_DNA"/>
</dbReference>
<dbReference type="AlphaFoldDB" id="A0A2N7UQR9"/>
<dbReference type="Proteomes" id="UP000235547">
    <property type="component" value="Unassembled WGS sequence"/>
</dbReference>
<evidence type="ECO:0000313" key="5">
    <source>
        <dbReference type="Proteomes" id="UP000235547"/>
    </source>
</evidence>
<dbReference type="Gene3D" id="3.40.190.10">
    <property type="entry name" value="Periplasmic binding protein-like II"/>
    <property type="match status" value="2"/>
</dbReference>
<name>A0A2N7UQR9_9GAMM</name>
<dbReference type="SUPFAM" id="SSF53850">
    <property type="entry name" value="Periplasmic binding protein-like II"/>
    <property type="match status" value="1"/>
</dbReference>
<evidence type="ECO:0000259" key="3">
    <source>
        <dbReference type="SMART" id="SM00062"/>
    </source>
</evidence>
<organism evidence="4 5">
    <name type="scientific">Halomonas urumqiensis</name>
    <dbReference type="NCBI Taxonomy" id="1684789"/>
    <lineage>
        <taxon>Bacteria</taxon>
        <taxon>Pseudomonadati</taxon>
        <taxon>Pseudomonadota</taxon>
        <taxon>Gammaproteobacteria</taxon>
        <taxon>Oceanospirillales</taxon>
        <taxon>Halomonadaceae</taxon>
        <taxon>Halomonas</taxon>
    </lineage>
</organism>
<evidence type="ECO:0000256" key="2">
    <source>
        <dbReference type="ARBA" id="ARBA00022729"/>
    </source>
</evidence>
<sequence length="263" mass="29543">MLDSIGICKRNIPVLSAIMLMVCPRVTWAESLLIAAENDWAPYSWVDDEGKLSGLSPQIVEASFALKGIDVEFITVPFSRCLHYAKTGRTDACFNATITEGNRDDYYWHNSPMFNEELAIFALSDRRKDDVSAEDLKGSVVGTTIGYTYPTALMEDSDIQHLPVNSDEQQLKLLLIDRLDYAIVNTMPAYLRINADEEMRGNIHRVGQISLDGFWLAFSRENSDGQRLAELFESGLQEFENNGGYQALLEKFYEEIGYATGAP</sequence>
<comment type="similarity">
    <text evidence="1">Belongs to the bacterial solute-binding protein 3 family.</text>
</comment>
<reference evidence="4 5" key="1">
    <citation type="submission" date="2018-01" db="EMBL/GenBank/DDBJ databases">
        <title>Halomonas endophytica sp. nov., isolated from storage liquid in the stems of Populus euphratica.</title>
        <authorList>
            <person name="Chen C."/>
        </authorList>
    </citation>
    <scope>NUCLEOTIDE SEQUENCE [LARGE SCALE GENOMIC DNA]</scope>
    <source>
        <strain evidence="4 5">BZ-SZ-XJ27</strain>
    </source>
</reference>
<feature type="domain" description="Solute-binding protein family 3/N-terminal" evidence="3">
    <location>
        <begin position="31"/>
        <end position="256"/>
    </location>
</feature>
<dbReference type="InterPro" id="IPR001638">
    <property type="entry name" value="Solute-binding_3/MltF_N"/>
</dbReference>
<dbReference type="Pfam" id="PF00497">
    <property type="entry name" value="SBP_bac_3"/>
    <property type="match status" value="1"/>
</dbReference>
<dbReference type="RefSeq" id="WP_102586373.1">
    <property type="nucleotide sequence ID" value="NZ_BNAE01000004.1"/>
</dbReference>
<dbReference type="SMART" id="SM00062">
    <property type="entry name" value="PBPb"/>
    <property type="match status" value="1"/>
</dbReference>
<keyword evidence="5" id="KW-1185">Reference proteome</keyword>
<evidence type="ECO:0000313" key="4">
    <source>
        <dbReference type="EMBL" id="PMR82778.1"/>
    </source>
</evidence>
<dbReference type="OrthoDB" id="368476at2"/>
<keyword evidence="2" id="KW-0732">Signal</keyword>
<accession>A0A2N7UQR9</accession>
<gene>
    <name evidence="4" type="ORF">C1H70_00505</name>
</gene>
<protein>
    <submittedName>
        <fullName evidence="4">Transporter</fullName>
    </submittedName>
</protein>